<dbReference type="PANTHER" id="PTHR21723">
    <property type="entry name" value="RESISTANCE TO INHIBITORS OF CHOLINESTERASE PROTEIN 3 RIC3"/>
    <property type="match status" value="1"/>
</dbReference>
<reference evidence="11" key="1">
    <citation type="journal article" date="2013" name="Genome Res.">
        <title>A second-generation assembly of the Drosophila simulans genome provides new insights into patterns of lineage-specific divergence.</title>
        <authorList>
            <person name="Hu T.T."/>
            <person name="Eisen M.B."/>
            <person name="Thornton K.R."/>
            <person name="Andolfatto P."/>
        </authorList>
    </citation>
    <scope>NUCLEOTIDE SEQUENCE [LARGE SCALE GENOMIC DNA]</scope>
    <source>
        <strain evidence="11">W501</strain>
    </source>
</reference>
<keyword evidence="4" id="KW-0256">Endoplasmic reticulum</keyword>
<dbReference type="OrthoDB" id="10070774at2759"/>
<keyword evidence="3 8" id="KW-0812">Transmembrane</keyword>
<dbReference type="GO" id="GO:0043025">
    <property type="term" value="C:neuronal cell body"/>
    <property type="evidence" value="ECO:0007669"/>
    <property type="project" value="TreeGrafter"/>
</dbReference>
<evidence type="ECO:0000313" key="10">
    <source>
        <dbReference type="EMBL" id="KMY95394.1"/>
    </source>
</evidence>
<evidence type="ECO:0000256" key="8">
    <source>
        <dbReference type="SAM" id="Phobius"/>
    </source>
</evidence>
<dbReference type="GO" id="GO:0005789">
    <property type="term" value="C:endoplasmic reticulum membrane"/>
    <property type="evidence" value="ECO:0007669"/>
    <property type="project" value="UniProtKB-SubCell"/>
</dbReference>
<organism evidence="11">
    <name type="scientific">Drosophila simulans</name>
    <name type="common">Fruit fly</name>
    <dbReference type="NCBI Taxonomy" id="7240"/>
    <lineage>
        <taxon>Eukaryota</taxon>
        <taxon>Metazoa</taxon>
        <taxon>Ecdysozoa</taxon>
        <taxon>Arthropoda</taxon>
        <taxon>Hexapoda</taxon>
        <taxon>Insecta</taxon>
        <taxon>Pterygota</taxon>
        <taxon>Neoptera</taxon>
        <taxon>Endopterygota</taxon>
        <taxon>Diptera</taxon>
        <taxon>Brachycera</taxon>
        <taxon>Muscomorpha</taxon>
        <taxon>Ephydroidea</taxon>
        <taxon>Drosophilidae</taxon>
        <taxon>Drosophila</taxon>
        <taxon>Sophophora</taxon>
    </lineage>
</organism>
<dbReference type="PANTHER" id="PTHR21723:SF3">
    <property type="entry name" value="PROTEIN RIC-3"/>
    <property type="match status" value="1"/>
</dbReference>
<dbReference type="Proteomes" id="UP000035880">
    <property type="component" value="Chromosome 2R"/>
</dbReference>
<evidence type="ECO:0000313" key="11">
    <source>
        <dbReference type="EMBL" id="KMY95415.1"/>
    </source>
</evidence>
<evidence type="ECO:0000256" key="4">
    <source>
        <dbReference type="ARBA" id="ARBA00022824"/>
    </source>
</evidence>
<keyword evidence="5 8" id="KW-1133">Transmembrane helix</keyword>
<comment type="subcellular location">
    <subcellularLocation>
        <location evidence="1">Endoplasmic reticulum membrane</location>
    </subcellularLocation>
</comment>
<proteinExistence type="inferred from homology"/>
<feature type="transmembrane region" description="Helical" evidence="8">
    <location>
        <begin position="23"/>
        <end position="42"/>
    </location>
</feature>
<dbReference type="GO" id="GO:0034394">
    <property type="term" value="P:protein localization to cell surface"/>
    <property type="evidence" value="ECO:0007669"/>
    <property type="project" value="TreeGrafter"/>
</dbReference>
<feature type="compositionally biased region" description="Basic and acidic residues" evidence="7">
    <location>
        <begin position="226"/>
        <end position="252"/>
    </location>
</feature>
<feature type="region of interest" description="Disordered" evidence="7">
    <location>
        <begin position="360"/>
        <end position="384"/>
    </location>
</feature>
<dbReference type="GO" id="GO:0007271">
    <property type="term" value="P:synaptic transmission, cholinergic"/>
    <property type="evidence" value="ECO:0007669"/>
    <property type="project" value="TreeGrafter"/>
</dbReference>
<evidence type="ECO:0000256" key="2">
    <source>
        <dbReference type="ARBA" id="ARBA00008538"/>
    </source>
</evidence>
<reference evidence="11" key="2">
    <citation type="submission" date="2014-06" db="EMBL/GenBank/DDBJ databases">
        <authorList>
            <person name="Hu T."/>
            <person name="Eisen M.B."/>
            <person name="Thornton K.R."/>
            <person name="Andolfatto P."/>
        </authorList>
    </citation>
    <scope>NUCLEOTIDE SEQUENCE</scope>
    <source>
        <strain evidence="11">W501</strain>
    </source>
</reference>
<feature type="compositionally biased region" description="Polar residues" evidence="7">
    <location>
        <begin position="253"/>
        <end position="273"/>
    </location>
</feature>
<evidence type="ECO:0000256" key="5">
    <source>
        <dbReference type="ARBA" id="ARBA00022989"/>
    </source>
</evidence>
<name>A0A0J9U7A4_DROSI</name>
<feature type="domain" description="Resistance to inhibitors of cholinesterase protein 3 N-terminal" evidence="9">
    <location>
        <begin position="30"/>
        <end position="212"/>
    </location>
</feature>
<comment type="similarity">
    <text evidence="2">Belongs to the ric-3 family.</text>
</comment>
<keyword evidence="6 8" id="KW-0472">Membrane</keyword>
<gene>
    <name evidence="11" type="primary">Dsim\GD11556</name>
    <name evidence="11" type="ORF">Dsimw501_GD11556</name>
</gene>
<accession>A0A0J9U7A4</accession>
<dbReference type="AlphaFoldDB" id="A0A0J9U7A4"/>
<dbReference type="EMBL" id="CM002911">
    <property type="protein sequence ID" value="KMY95394.1"/>
    <property type="molecule type" value="Genomic_DNA"/>
</dbReference>
<sequence length="384" mass="41835">MPATATSKPRAPLVEEGMTPKKTALIIVTVIGCIAILWPKVFHPMMFGGVPPAQPNFKDPRAAPGGLRQERPAHLHPESIYQAMRERGRAIPATPTVPILERKTSPSNPPPRIVDGRPGPIPGMRPPMGAGALHQPQQRGSSMGFLMPLYTIGIVVFFGYTLMKIMFKKQVPNDPYGAAPPNPAFRQEVFGSQNHSQVEDLGGSKLVVTAIQGLIDAADEQLNGQDKQRATSDTETDSNKKNDNEKTREQPVDKQNLSNGHASSDQNPEQETATKGARKRRDLSAERELTSKLEENFPEPQSIYLEGALAHESQILVADSQIKREEVYDSELNGSAEEPAIILSSRMTLSLINLDANQQNGNAGKSAVESPLADDIEIIGHDEQ</sequence>
<dbReference type="GO" id="GO:0045202">
    <property type="term" value="C:synapse"/>
    <property type="evidence" value="ECO:0007669"/>
    <property type="project" value="GOC"/>
</dbReference>
<evidence type="ECO:0000256" key="6">
    <source>
        <dbReference type="ARBA" id="ARBA00023136"/>
    </source>
</evidence>
<dbReference type="InterPro" id="IPR032763">
    <property type="entry name" value="RIC3_N"/>
</dbReference>
<evidence type="ECO:0000256" key="1">
    <source>
        <dbReference type="ARBA" id="ARBA00004586"/>
    </source>
</evidence>
<evidence type="ECO:0000256" key="7">
    <source>
        <dbReference type="SAM" id="MobiDB-lite"/>
    </source>
</evidence>
<feature type="transmembrane region" description="Helical" evidence="8">
    <location>
        <begin position="145"/>
        <end position="163"/>
    </location>
</feature>
<feature type="compositionally biased region" description="Basic and acidic residues" evidence="7">
    <location>
        <begin position="282"/>
        <end position="295"/>
    </location>
</feature>
<dbReference type="EMBL" id="CM002911">
    <property type="protein sequence ID" value="KMY95415.1"/>
    <property type="molecule type" value="Genomic_DNA"/>
</dbReference>
<evidence type="ECO:0000259" key="9">
    <source>
        <dbReference type="Pfam" id="PF15361"/>
    </source>
</evidence>
<dbReference type="GO" id="GO:0043005">
    <property type="term" value="C:neuron projection"/>
    <property type="evidence" value="ECO:0007669"/>
    <property type="project" value="TreeGrafter"/>
</dbReference>
<evidence type="ECO:0000256" key="3">
    <source>
        <dbReference type="ARBA" id="ARBA00022692"/>
    </source>
</evidence>
<dbReference type="Bgee" id="FBgn0183297">
    <property type="expression patterns" value="Expressed in adult organism and 3 other cell types or tissues"/>
</dbReference>
<feature type="region of interest" description="Disordered" evidence="7">
    <location>
        <begin position="220"/>
        <end position="295"/>
    </location>
</feature>
<dbReference type="Pfam" id="PF15361">
    <property type="entry name" value="RIC3"/>
    <property type="match status" value="1"/>
</dbReference>
<reference evidence="11" key="3">
    <citation type="submission" date="2015-04" db="EMBL/GenBank/DDBJ databases">
        <authorList>
            <consortium name="FlyBase"/>
        </authorList>
    </citation>
    <scope>NUCLEOTIDE SEQUENCE</scope>
    <source>
        <strain evidence="11">W501</strain>
    </source>
</reference>
<dbReference type="InterPro" id="IPR026160">
    <property type="entry name" value="Ric3"/>
</dbReference>
<protein>
    <submittedName>
        <fullName evidence="11">Uncharacterized protein, isoform AE</fullName>
    </submittedName>
    <submittedName>
        <fullName evidence="10">Uncharacterized protein, isoform J</fullName>
    </submittedName>
</protein>